<dbReference type="SMART" id="SM00256">
    <property type="entry name" value="FBOX"/>
    <property type="match status" value="1"/>
</dbReference>
<dbReference type="Proteomes" id="UP001291623">
    <property type="component" value="Unassembled WGS sequence"/>
</dbReference>
<name>A0AAE1T060_9SOLA</name>
<dbReference type="InterPro" id="IPR036047">
    <property type="entry name" value="F-box-like_dom_sf"/>
</dbReference>
<protein>
    <recommendedName>
        <fullName evidence="1">F-box domain-containing protein</fullName>
    </recommendedName>
</protein>
<sequence>MATSTKDDDDGHNFPEDLAREILVRLSVELSLLLFKCVCKSWCTLIKSSSFISDHFHYNKNKRRSQLLIVYDCCEDIVDSGSMTIVSEDKIGETSLIAKFDHDLQGQGFGDLSNLIEEDNSQREDNCSILSFDFDNDVFREIGGPDITPYNYNHLDLTSLILLDDSIAILNSTESVYDIWVPFNALPIL</sequence>
<evidence type="ECO:0000313" key="3">
    <source>
        <dbReference type="Proteomes" id="UP001291623"/>
    </source>
</evidence>
<dbReference type="PANTHER" id="PTHR31672:SF13">
    <property type="entry name" value="F-BOX PROTEIN CPR30-LIKE"/>
    <property type="match status" value="1"/>
</dbReference>
<dbReference type="SUPFAM" id="SSF81383">
    <property type="entry name" value="F-box domain"/>
    <property type="match status" value="1"/>
</dbReference>
<organism evidence="2 3">
    <name type="scientific">Anisodus tanguticus</name>
    <dbReference type="NCBI Taxonomy" id="243964"/>
    <lineage>
        <taxon>Eukaryota</taxon>
        <taxon>Viridiplantae</taxon>
        <taxon>Streptophyta</taxon>
        <taxon>Embryophyta</taxon>
        <taxon>Tracheophyta</taxon>
        <taxon>Spermatophyta</taxon>
        <taxon>Magnoliopsida</taxon>
        <taxon>eudicotyledons</taxon>
        <taxon>Gunneridae</taxon>
        <taxon>Pentapetalae</taxon>
        <taxon>asterids</taxon>
        <taxon>lamiids</taxon>
        <taxon>Solanales</taxon>
        <taxon>Solanaceae</taxon>
        <taxon>Solanoideae</taxon>
        <taxon>Hyoscyameae</taxon>
        <taxon>Anisodus</taxon>
    </lineage>
</organism>
<keyword evidence="3" id="KW-1185">Reference proteome</keyword>
<dbReference type="Pfam" id="PF00646">
    <property type="entry name" value="F-box"/>
    <property type="match status" value="1"/>
</dbReference>
<evidence type="ECO:0000313" key="2">
    <source>
        <dbReference type="EMBL" id="KAK4378976.1"/>
    </source>
</evidence>
<reference evidence="2" key="1">
    <citation type="submission" date="2023-12" db="EMBL/GenBank/DDBJ databases">
        <title>Genome assembly of Anisodus tanguticus.</title>
        <authorList>
            <person name="Wang Y.-J."/>
        </authorList>
    </citation>
    <scope>NUCLEOTIDE SEQUENCE</scope>
    <source>
        <strain evidence="2">KB-2021</strain>
        <tissue evidence="2">Leaf</tissue>
    </source>
</reference>
<dbReference type="AlphaFoldDB" id="A0AAE1T060"/>
<dbReference type="EMBL" id="JAVYJV010000001">
    <property type="protein sequence ID" value="KAK4378976.1"/>
    <property type="molecule type" value="Genomic_DNA"/>
</dbReference>
<dbReference type="InterPro" id="IPR001810">
    <property type="entry name" value="F-box_dom"/>
</dbReference>
<dbReference type="InterPro" id="IPR050796">
    <property type="entry name" value="SCF_F-box_component"/>
</dbReference>
<evidence type="ECO:0000259" key="1">
    <source>
        <dbReference type="SMART" id="SM00256"/>
    </source>
</evidence>
<dbReference type="PANTHER" id="PTHR31672">
    <property type="entry name" value="BNACNNG10540D PROTEIN"/>
    <property type="match status" value="1"/>
</dbReference>
<proteinExistence type="predicted"/>
<comment type="caution">
    <text evidence="2">The sequence shown here is derived from an EMBL/GenBank/DDBJ whole genome shotgun (WGS) entry which is preliminary data.</text>
</comment>
<accession>A0AAE1T060</accession>
<gene>
    <name evidence="2" type="ORF">RND71_000838</name>
</gene>
<feature type="domain" description="F-box" evidence="1">
    <location>
        <begin position="14"/>
        <end position="55"/>
    </location>
</feature>